<evidence type="ECO:0000313" key="2">
    <source>
        <dbReference type="EMBL" id="ORY49335.1"/>
    </source>
</evidence>
<dbReference type="Gene3D" id="3.30.710.10">
    <property type="entry name" value="Potassium Channel Kv1.1, Chain A"/>
    <property type="match status" value="1"/>
</dbReference>
<dbReference type="PANTHER" id="PTHR14499:SF136">
    <property type="entry name" value="GH08630P"/>
    <property type="match status" value="1"/>
</dbReference>
<dbReference type="STRING" id="329046.A0A1Y2CSI0"/>
<accession>A0A1Y2CSI0</accession>
<comment type="caution">
    <text evidence="2">The sequence shown here is derived from an EMBL/GenBank/DDBJ whole genome shotgun (WGS) entry which is preliminary data.</text>
</comment>
<dbReference type="EMBL" id="MCGO01000009">
    <property type="protein sequence ID" value="ORY49335.1"/>
    <property type="molecule type" value="Genomic_DNA"/>
</dbReference>
<dbReference type="InterPro" id="IPR003131">
    <property type="entry name" value="T1-type_BTB"/>
</dbReference>
<dbReference type="OrthoDB" id="2414723at2759"/>
<evidence type="ECO:0000313" key="3">
    <source>
        <dbReference type="Proteomes" id="UP000193642"/>
    </source>
</evidence>
<dbReference type="AlphaFoldDB" id="A0A1Y2CSI0"/>
<proteinExistence type="predicted"/>
<dbReference type="Proteomes" id="UP000193642">
    <property type="component" value="Unassembled WGS sequence"/>
</dbReference>
<name>A0A1Y2CSI0_9FUNG</name>
<dbReference type="PANTHER" id="PTHR14499">
    <property type="entry name" value="POTASSIUM CHANNEL TETRAMERIZATION DOMAIN-CONTAINING"/>
    <property type="match status" value="1"/>
</dbReference>
<keyword evidence="3" id="KW-1185">Reference proteome</keyword>
<dbReference type="Pfam" id="PF02214">
    <property type="entry name" value="BTB_2"/>
    <property type="match status" value="1"/>
</dbReference>
<evidence type="ECO:0000259" key="1">
    <source>
        <dbReference type="Pfam" id="PF02214"/>
    </source>
</evidence>
<organism evidence="2 3">
    <name type="scientific">Rhizoclosmatium globosum</name>
    <dbReference type="NCBI Taxonomy" id="329046"/>
    <lineage>
        <taxon>Eukaryota</taxon>
        <taxon>Fungi</taxon>
        <taxon>Fungi incertae sedis</taxon>
        <taxon>Chytridiomycota</taxon>
        <taxon>Chytridiomycota incertae sedis</taxon>
        <taxon>Chytridiomycetes</taxon>
        <taxon>Chytridiales</taxon>
        <taxon>Chytriomycetaceae</taxon>
        <taxon>Rhizoclosmatium</taxon>
    </lineage>
</organism>
<dbReference type="SUPFAM" id="SSF54695">
    <property type="entry name" value="POZ domain"/>
    <property type="match status" value="1"/>
</dbReference>
<dbReference type="InterPro" id="IPR011333">
    <property type="entry name" value="SKP1/BTB/POZ_sf"/>
</dbReference>
<dbReference type="GO" id="GO:0051260">
    <property type="term" value="P:protein homooligomerization"/>
    <property type="evidence" value="ECO:0007669"/>
    <property type="project" value="InterPro"/>
</dbReference>
<gene>
    <name evidence="2" type="ORF">BCR33DRAFT_580397</name>
</gene>
<feature type="domain" description="Potassium channel tetramerisation-type BTB" evidence="1">
    <location>
        <begin position="158"/>
        <end position="260"/>
    </location>
</feature>
<sequence>MPDGPCVRIVKLDTSIPGCFPQTESVESSTSTDPYVTGLGNLADESEACRECGRVGSYRSTPFNDYSQFHKQLSASPDPSPTLFGTLYSTGTTVAGRVVTASSTYFLGKETTDILLGTNEPSQASQTGPMTKEEAFIQQATEEARAVLAASPIRTFCVGGTFVATSLRTLMRARGSKLKKWFTGIDGKCEDLDPETVKEWMRDGVMMRDGTFFIDRDGTHFSHIINHLRGLALSPSLDSRSTLLELRQEALFYNIVPLLVEIDERLMCVEMIEEDEIRELEKALKRMENVPKEAAEVTVVEEPVSPVKVETLVWQIVDCLQEDRRRSEGVCHQN</sequence>
<reference evidence="2 3" key="1">
    <citation type="submission" date="2016-07" db="EMBL/GenBank/DDBJ databases">
        <title>Pervasive Adenine N6-methylation of Active Genes in Fungi.</title>
        <authorList>
            <consortium name="DOE Joint Genome Institute"/>
            <person name="Mondo S.J."/>
            <person name="Dannebaum R.O."/>
            <person name="Kuo R.C."/>
            <person name="Labutti K."/>
            <person name="Haridas S."/>
            <person name="Kuo A."/>
            <person name="Salamov A."/>
            <person name="Ahrendt S.R."/>
            <person name="Lipzen A."/>
            <person name="Sullivan W."/>
            <person name="Andreopoulos W.B."/>
            <person name="Clum A."/>
            <person name="Lindquist E."/>
            <person name="Daum C."/>
            <person name="Ramamoorthy G.K."/>
            <person name="Gryganskyi A."/>
            <person name="Culley D."/>
            <person name="Magnuson J.K."/>
            <person name="James T.Y."/>
            <person name="O'Malley M.A."/>
            <person name="Stajich J.E."/>
            <person name="Spatafora J.W."/>
            <person name="Visel A."/>
            <person name="Grigoriev I.V."/>
        </authorList>
    </citation>
    <scope>NUCLEOTIDE SEQUENCE [LARGE SCALE GENOMIC DNA]</scope>
    <source>
        <strain evidence="2 3">JEL800</strain>
    </source>
</reference>
<protein>
    <recommendedName>
        <fullName evidence="1">Potassium channel tetramerisation-type BTB domain-containing protein</fullName>
    </recommendedName>
</protein>